<accession>A0A0F8A4H3</accession>
<name>A0A0F8A4H3_9HYPO</name>
<sequence length="100" mass="11699">MCVITTHRFSCPDEGCPNEWMEDMDVNLCQTARLLARTERRRIRQLMAAQQRRGRVFIDETFELVSALMEMGHPVHTVFVEMEGVQCARCRGSRRRRRGA</sequence>
<keyword evidence="2" id="KW-1185">Reference proteome</keyword>
<protein>
    <submittedName>
        <fullName evidence="1">Uncharacterized protein</fullName>
    </submittedName>
</protein>
<organism evidence="1 2">
    <name type="scientific">Hirsutella minnesotensis 3608</name>
    <dbReference type="NCBI Taxonomy" id="1043627"/>
    <lineage>
        <taxon>Eukaryota</taxon>
        <taxon>Fungi</taxon>
        <taxon>Dikarya</taxon>
        <taxon>Ascomycota</taxon>
        <taxon>Pezizomycotina</taxon>
        <taxon>Sordariomycetes</taxon>
        <taxon>Hypocreomycetidae</taxon>
        <taxon>Hypocreales</taxon>
        <taxon>Ophiocordycipitaceae</taxon>
        <taxon>Hirsutella</taxon>
    </lineage>
</organism>
<reference evidence="1 2" key="1">
    <citation type="journal article" date="2014" name="Genome Biol. Evol.">
        <title>Comparative genomics and transcriptomics analyses reveal divergent lifestyle features of nematode endoparasitic fungus Hirsutella minnesotensis.</title>
        <authorList>
            <person name="Lai Y."/>
            <person name="Liu K."/>
            <person name="Zhang X."/>
            <person name="Zhang X."/>
            <person name="Li K."/>
            <person name="Wang N."/>
            <person name="Shu C."/>
            <person name="Wu Y."/>
            <person name="Wang C."/>
            <person name="Bushley K.E."/>
            <person name="Xiang M."/>
            <person name="Liu X."/>
        </authorList>
    </citation>
    <scope>NUCLEOTIDE SEQUENCE [LARGE SCALE GENOMIC DNA]</scope>
    <source>
        <strain evidence="1 2">3608</strain>
    </source>
</reference>
<evidence type="ECO:0000313" key="2">
    <source>
        <dbReference type="Proteomes" id="UP000054481"/>
    </source>
</evidence>
<dbReference type="AlphaFoldDB" id="A0A0F8A4H3"/>
<evidence type="ECO:0000313" key="1">
    <source>
        <dbReference type="EMBL" id="KJZ73579.1"/>
    </source>
</evidence>
<gene>
    <name evidence="1" type="ORF">HIM_07135</name>
</gene>
<proteinExistence type="predicted"/>
<dbReference type="EMBL" id="KQ030534">
    <property type="protein sequence ID" value="KJZ73579.1"/>
    <property type="molecule type" value="Genomic_DNA"/>
</dbReference>
<dbReference type="Proteomes" id="UP000054481">
    <property type="component" value="Unassembled WGS sequence"/>
</dbReference>